<keyword evidence="2 4" id="KW-0853">WD repeat</keyword>
<evidence type="ECO:0000313" key="6">
    <source>
        <dbReference type="Proteomes" id="UP000268321"/>
    </source>
</evidence>
<dbReference type="Gene3D" id="2.130.10.10">
    <property type="entry name" value="YVTN repeat-like/Quinoprotein amine dehydrogenase"/>
    <property type="match status" value="1"/>
</dbReference>
<evidence type="ECO:0000256" key="4">
    <source>
        <dbReference type="PROSITE-ProRule" id="PRU00221"/>
    </source>
</evidence>
<evidence type="ECO:0000256" key="3">
    <source>
        <dbReference type="ARBA" id="ARBA00022737"/>
    </source>
</evidence>
<dbReference type="InterPro" id="IPR001680">
    <property type="entry name" value="WD40_rpt"/>
</dbReference>
<accession>A0A4P9ZCE2</accession>
<evidence type="ECO:0000256" key="2">
    <source>
        <dbReference type="ARBA" id="ARBA00022574"/>
    </source>
</evidence>
<gene>
    <name evidence="5" type="ORF">METBISCDRAFT_27744</name>
</gene>
<dbReference type="AlphaFoldDB" id="A0A4P9ZCE2"/>
<organism evidence="5 6">
    <name type="scientific">Metschnikowia bicuspidata</name>
    <dbReference type="NCBI Taxonomy" id="27322"/>
    <lineage>
        <taxon>Eukaryota</taxon>
        <taxon>Fungi</taxon>
        <taxon>Dikarya</taxon>
        <taxon>Ascomycota</taxon>
        <taxon>Saccharomycotina</taxon>
        <taxon>Pichiomycetes</taxon>
        <taxon>Metschnikowiaceae</taxon>
        <taxon>Metschnikowia</taxon>
    </lineage>
</organism>
<keyword evidence="6" id="KW-1185">Reference proteome</keyword>
<proteinExistence type="inferred from homology"/>
<dbReference type="InterPro" id="IPR015943">
    <property type="entry name" value="WD40/YVTN_repeat-like_dom_sf"/>
</dbReference>
<dbReference type="Pfam" id="PF00400">
    <property type="entry name" value="WD40"/>
    <property type="match status" value="4"/>
</dbReference>
<feature type="repeat" description="WD" evidence="4">
    <location>
        <begin position="74"/>
        <end position="115"/>
    </location>
</feature>
<dbReference type="FunFam" id="2.130.10.10:FF:000190">
    <property type="entry name" value="Nuclear pore complex subunit"/>
    <property type="match status" value="1"/>
</dbReference>
<comment type="similarity">
    <text evidence="1">Belongs to the WD repeat rae1 family.</text>
</comment>
<reference evidence="6" key="1">
    <citation type="journal article" date="2018" name="Nat. Microbiol.">
        <title>Leveraging single-cell genomics to expand the fungal tree of life.</title>
        <authorList>
            <person name="Ahrendt S.R."/>
            <person name="Quandt C.A."/>
            <person name="Ciobanu D."/>
            <person name="Clum A."/>
            <person name="Salamov A."/>
            <person name="Andreopoulos B."/>
            <person name="Cheng J.F."/>
            <person name="Woyke T."/>
            <person name="Pelin A."/>
            <person name="Henrissat B."/>
            <person name="Reynolds N.K."/>
            <person name="Benny G.L."/>
            <person name="Smith M.E."/>
            <person name="James T.Y."/>
            <person name="Grigoriev I.V."/>
        </authorList>
    </citation>
    <scope>NUCLEOTIDE SEQUENCE [LARGE SCALE GENOMIC DNA]</scope>
    <source>
        <strain evidence="6">Baker2002</strain>
    </source>
</reference>
<evidence type="ECO:0000256" key="1">
    <source>
        <dbReference type="ARBA" id="ARBA00007830"/>
    </source>
</evidence>
<dbReference type="SUPFAM" id="SSF50978">
    <property type="entry name" value="WD40 repeat-like"/>
    <property type="match status" value="1"/>
</dbReference>
<feature type="repeat" description="WD" evidence="4">
    <location>
        <begin position="134"/>
        <end position="160"/>
    </location>
</feature>
<dbReference type="PANTHER" id="PTHR10971">
    <property type="entry name" value="MRNA EXPORT FACTOR AND BUB3"/>
    <property type="match status" value="1"/>
</dbReference>
<sequence>MSFTSSATLLGSQTSAATGQELVNDITLNNDLEDTVSDLCFSPQQDLLAVASWDKKVRIYDIDPNTGNNQGRALFEHDGPVFSARWLSDGARVCSGGADKQVKLFDLASQQTQQIGVHDAPVRAIRSVQCGPTNTEVVVSGSWDKTLKYWDMRSPQPISVIQLPEKVYCMDSAQKLLVVACAERHIAVVDLSNPQQIYKSAMSPLKYQTRAVACYPTGEGYAIGSIEARCAIQYVDDAEQQKKGFSFRCHRKTSNGLNASRTSTIANTENLIYPLNSISFHPIHGTFSTAGSDGTFCFWDKDARQRLKNFPNVGSAITATAFNRNGTIFAYARGYDWAVGYQGNRPDIPTDVKLHALKDEEIKQKKPLTKR</sequence>
<dbReference type="SMART" id="SM00320">
    <property type="entry name" value="WD40"/>
    <property type="match status" value="5"/>
</dbReference>
<dbReference type="OrthoDB" id="256303at2759"/>
<dbReference type="EMBL" id="ML004468">
    <property type="protein sequence ID" value="RKP30022.1"/>
    <property type="molecule type" value="Genomic_DNA"/>
</dbReference>
<protein>
    <submittedName>
        <fullName evidence="5">WD40 repeat-like protein</fullName>
    </submittedName>
</protein>
<name>A0A4P9ZCE2_9ASCO</name>
<keyword evidence="3" id="KW-0677">Repeat</keyword>
<evidence type="ECO:0000313" key="5">
    <source>
        <dbReference type="EMBL" id="RKP30022.1"/>
    </source>
</evidence>
<dbReference type="Proteomes" id="UP000268321">
    <property type="component" value="Unassembled WGS sequence"/>
</dbReference>
<dbReference type="PROSITE" id="PS50082">
    <property type="entry name" value="WD_REPEATS_2"/>
    <property type="match status" value="2"/>
</dbReference>
<dbReference type="InterPro" id="IPR036322">
    <property type="entry name" value="WD40_repeat_dom_sf"/>
</dbReference>